<keyword evidence="2" id="KW-0540">Nuclease</keyword>
<dbReference type="GO" id="GO:0003676">
    <property type="term" value="F:nucleic acid binding"/>
    <property type="evidence" value="ECO:0007669"/>
    <property type="project" value="InterPro"/>
</dbReference>
<dbReference type="GO" id="GO:0004519">
    <property type="term" value="F:endonuclease activity"/>
    <property type="evidence" value="ECO:0007669"/>
    <property type="project" value="UniProtKB-KW"/>
</dbReference>
<evidence type="ECO:0000313" key="2">
    <source>
        <dbReference type="EMBL" id="NDU96483.1"/>
    </source>
</evidence>
<feature type="domain" description="HNH" evidence="1">
    <location>
        <begin position="173"/>
        <end position="228"/>
    </location>
</feature>
<name>A0A6L9LCD3_9BACT</name>
<dbReference type="Proteomes" id="UP000474175">
    <property type="component" value="Unassembled WGS sequence"/>
</dbReference>
<sequence>MALKFNESTLTRDQFIEILQDNEIVKQEDIAVFQVIYAFEGHKAYASQVARILGKKGKNPHSSINLQIGRLAKRIARKHDINFTIRSNQTYKYWDLFFNGWDEGRFWVWQLKDELVEALTETELTGEILHSEELRAELLYKITEGAKKVITVNAYERNSQARRICIEHYGAFCTVCDFNFEKTYGELGKGFIHVHHLIPVSYIGKSYELDPVEDLRPVCPNCHAMLHTQNPPLTIEELQSVISANFS</sequence>
<gene>
    <name evidence="2" type="ORF">GK108_16500</name>
</gene>
<dbReference type="Pfam" id="PF01844">
    <property type="entry name" value="HNH"/>
    <property type="match status" value="1"/>
</dbReference>
<reference evidence="2 3" key="1">
    <citation type="submission" date="2020-02" db="EMBL/GenBank/DDBJ databases">
        <title>Draft genome sequence of two Spirosoma agri KCTC 52727 and Spirosoma terrae KCTC 52035.</title>
        <authorList>
            <person name="Rojas J."/>
            <person name="Ambika Manirajan B."/>
            <person name="Suarez C."/>
            <person name="Ratering S."/>
            <person name="Schnell S."/>
        </authorList>
    </citation>
    <scope>NUCLEOTIDE SEQUENCE [LARGE SCALE GENOMIC DNA]</scope>
    <source>
        <strain evidence="2 3">KCTC 52035</strain>
    </source>
</reference>
<dbReference type="GO" id="GO:0008270">
    <property type="term" value="F:zinc ion binding"/>
    <property type="evidence" value="ECO:0007669"/>
    <property type="project" value="InterPro"/>
</dbReference>
<dbReference type="CDD" id="cd00085">
    <property type="entry name" value="HNHc"/>
    <property type="match status" value="1"/>
</dbReference>
<dbReference type="InterPro" id="IPR003615">
    <property type="entry name" value="HNH_nuc"/>
</dbReference>
<keyword evidence="2" id="KW-0378">Hydrolase</keyword>
<accession>A0A6L9LCD3</accession>
<dbReference type="InterPro" id="IPR002711">
    <property type="entry name" value="HNH"/>
</dbReference>
<dbReference type="AlphaFoldDB" id="A0A6L9LCD3"/>
<protein>
    <submittedName>
        <fullName evidence="2">HNH endonuclease</fullName>
    </submittedName>
</protein>
<proteinExistence type="predicted"/>
<evidence type="ECO:0000313" key="3">
    <source>
        <dbReference type="Proteomes" id="UP000474175"/>
    </source>
</evidence>
<organism evidence="2 3">
    <name type="scientific">Spirosoma terrae</name>
    <dbReference type="NCBI Taxonomy" id="1968276"/>
    <lineage>
        <taxon>Bacteria</taxon>
        <taxon>Pseudomonadati</taxon>
        <taxon>Bacteroidota</taxon>
        <taxon>Cytophagia</taxon>
        <taxon>Cytophagales</taxon>
        <taxon>Cytophagaceae</taxon>
        <taxon>Spirosoma</taxon>
    </lineage>
</organism>
<dbReference type="EMBL" id="JAAFZH010000007">
    <property type="protein sequence ID" value="NDU96483.1"/>
    <property type="molecule type" value="Genomic_DNA"/>
</dbReference>
<comment type="caution">
    <text evidence="2">The sequence shown here is derived from an EMBL/GenBank/DDBJ whole genome shotgun (WGS) entry which is preliminary data.</text>
</comment>
<evidence type="ECO:0000259" key="1">
    <source>
        <dbReference type="Pfam" id="PF01844"/>
    </source>
</evidence>
<keyword evidence="2" id="KW-0255">Endonuclease</keyword>
<keyword evidence="3" id="KW-1185">Reference proteome</keyword>